<keyword evidence="3" id="KW-1185">Reference proteome</keyword>
<reference evidence="2 3" key="1">
    <citation type="journal article" date="2024" name="J Genomics">
        <title>Draft genome sequencing and assembly of Favolaschia claudopus CIRM-BRFM 2984 isolated from oak limbs.</title>
        <authorList>
            <person name="Navarro D."/>
            <person name="Drula E."/>
            <person name="Chaduli D."/>
            <person name="Cazenave R."/>
            <person name="Ahrendt S."/>
            <person name="Wang J."/>
            <person name="Lipzen A."/>
            <person name="Daum C."/>
            <person name="Barry K."/>
            <person name="Grigoriev I.V."/>
            <person name="Favel A."/>
            <person name="Rosso M.N."/>
            <person name="Martin F."/>
        </authorList>
    </citation>
    <scope>NUCLEOTIDE SEQUENCE [LARGE SCALE GENOMIC DNA]</scope>
    <source>
        <strain evidence="2 3">CIRM-BRFM 2984</strain>
    </source>
</reference>
<gene>
    <name evidence="2" type="ORF">R3P38DRAFT_3374602</name>
</gene>
<evidence type="ECO:0000313" key="3">
    <source>
        <dbReference type="Proteomes" id="UP001362999"/>
    </source>
</evidence>
<organism evidence="2 3">
    <name type="scientific">Favolaschia claudopus</name>
    <dbReference type="NCBI Taxonomy" id="2862362"/>
    <lineage>
        <taxon>Eukaryota</taxon>
        <taxon>Fungi</taxon>
        <taxon>Dikarya</taxon>
        <taxon>Basidiomycota</taxon>
        <taxon>Agaricomycotina</taxon>
        <taxon>Agaricomycetes</taxon>
        <taxon>Agaricomycetidae</taxon>
        <taxon>Agaricales</taxon>
        <taxon>Marasmiineae</taxon>
        <taxon>Mycenaceae</taxon>
        <taxon>Favolaschia</taxon>
    </lineage>
</organism>
<comment type="caution">
    <text evidence="2">The sequence shown here is derived from an EMBL/GenBank/DDBJ whole genome shotgun (WGS) entry which is preliminary data.</text>
</comment>
<dbReference type="EMBL" id="JAWWNJ010000130">
    <property type="protein sequence ID" value="KAK6987663.1"/>
    <property type="molecule type" value="Genomic_DNA"/>
</dbReference>
<feature type="compositionally biased region" description="Low complexity" evidence="1">
    <location>
        <begin position="105"/>
        <end position="115"/>
    </location>
</feature>
<name>A0AAV9ZN93_9AGAR</name>
<dbReference type="AlphaFoldDB" id="A0AAV9ZN93"/>
<dbReference type="Proteomes" id="UP001362999">
    <property type="component" value="Unassembled WGS sequence"/>
</dbReference>
<sequence>MNGEASFPMKICRPQIPPPLLAPVLSVKSEGTKEPAKTVRCLHRKPLRTDRWLKGQEGSGSVPRRLREWMSILHRLRATLEYYSLRGLKSLAPQAIPNGLPTLPATQQGAAAAGARPEGTRNRTRQHNQNPNPARPRNNRRTTRDELFLAARKDYQDPPSRHDLGYMNDRCPACGALHWVVEQVIHPPKNSRSPTSRQECQGKFQCRSVLQAFKHHSSMIRVQNSIPSFLDYWRASPRSGKEWEWKAQGPVTAHHESINQSL</sequence>
<feature type="region of interest" description="Disordered" evidence="1">
    <location>
        <begin position="99"/>
        <end position="143"/>
    </location>
</feature>
<proteinExistence type="predicted"/>
<feature type="compositionally biased region" description="Low complexity" evidence="1">
    <location>
        <begin position="127"/>
        <end position="136"/>
    </location>
</feature>
<evidence type="ECO:0000256" key="1">
    <source>
        <dbReference type="SAM" id="MobiDB-lite"/>
    </source>
</evidence>
<accession>A0AAV9ZN93</accession>
<evidence type="ECO:0000313" key="2">
    <source>
        <dbReference type="EMBL" id="KAK6987663.1"/>
    </source>
</evidence>
<protein>
    <submittedName>
        <fullName evidence="2">Uncharacterized protein</fullName>
    </submittedName>
</protein>